<dbReference type="InterPro" id="IPR002885">
    <property type="entry name" value="PPR_rpt"/>
</dbReference>
<organism evidence="4 5">
    <name type="scientific">Prunus yedoensis var. nudiflora</name>
    <dbReference type="NCBI Taxonomy" id="2094558"/>
    <lineage>
        <taxon>Eukaryota</taxon>
        <taxon>Viridiplantae</taxon>
        <taxon>Streptophyta</taxon>
        <taxon>Embryophyta</taxon>
        <taxon>Tracheophyta</taxon>
        <taxon>Spermatophyta</taxon>
        <taxon>Magnoliopsida</taxon>
        <taxon>eudicotyledons</taxon>
        <taxon>Gunneridae</taxon>
        <taxon>Pentapetalae</taxon>
        <taxon>rosids</taxon>
        <taxon>fabids</taxon>
        <taxon>Rosales</taxon>
        <taxon>Rosaceae</taxon>
        <taxon>Amygdaloideae</taxon>
        <taxon>Amygdaleae</taxon>
        <taxon>Prunus</taxon>
    </lineage>
</organism>
<dbReference type="Pfam" id="PF01535">
    <property type="entry name" value="PPR"/>
    <property type="match status" value="2"/>
</dbReference>
<dbReference type="PROSITE" id="PS51375">
    <property type="entry name" value="PPR"/>
    <property type="match status" value="3"/>
</dbReference>
<evidence type="ECO:0000256" key="1">
    <source>
        <dbReference type="ARBA" id="ARBA00007626"/>
    </source>
</evidence>
<gene>
    <name evidence="4" type="ORF">Pyn_41260</name>
</gene>
<evidence type="ECO:0000313" key="5">
    <source>
        <dbReference type="Proteomes" id="UP000250321"/>
    </source>
</evidence>
<keyword evidence="2" id="KW-0677">Repeat</keyword>
<dbReference type="NCBIfam" id="TIGR00756">
    <property type="entry name" value="PPR"/>
    <property type="match status" value="3"/>
</dbReference>
<dbReference type="STRING" id="2094558.A0A314XUL2"/>
<dbReference type="Gene3D" id="1.25.40.10">
    <property type="entry name" value="Tetratricopeptide repeat domain"/>
    <property type="match status" value="1"/>
</dbReference>
<dbReference type="SUPFAM" id="SSF81901">
    <property type="entry name" value="HCP-like"/>
    <property type="match status" value="1"/>
</dbReference>
<dbReference type="AlphaFoldDB" id="A0A314XUL2"/>
<dbReference type="InterPro" id="IPR011990">
    <property type="entry name" value="TPR-like_helical_dom_sf"/>
</dbReference>
<dbReference type="Proteomes" id="UP000250321">
    <property type="component" value="Unassembled WGS sequence"/>
</dbReference>
<feature type="repeat" description="PPR" evidence="3">
    <location>
        <begin position="13"/>
        <end position="47"/>
    </location>
</feature>
<comment type="caution">
    <text evidence="4">The sequence shown here is derived from an EMBL/GenBank/DDBJ whole genome shotgun (WGS) entry which is preliminary data.</text>
</comment>
<evidence type="ECO:0000256" key="2">
    <source>
        <dbReference type="ARBA" id="ARBA00022737"/>
    </source>
</evidence>
<feature type="repeat" description="PPR" evidence="3">
    <location>
        <begin position="48"/>
        <end position="82"/>
    </location>
</feature>
<feature type="repeat" description="PPR" evidence="3">
    <location>
        <begin position="83"/>
        <end position="117"/>
    </location>
</feature>
<evidence type="ECO:0000313" key="4">
    <source>
        <dbReference type="EMBL" id="PQP95033.1"/>
    </source>
</evidence>
<comment type="similarity">
    <text evidence="1">Belongs to the PPR family. P subfamily.</text>
</comment>
<dbReference type="PANTHER" id="PTHR47939">
    <property type="entry name" value="MEMBRANE-ASSOCIATED SALT-INDUCIBLE PROTEIN-LIKE"/>
    <property type="match status" value="1"/>
</dbReference>
<protein>
    <recommendedName>
        <fullName evidence="6">Pentatricopeptide repeat-containing protein</fullName>
    </recommendedName>
</protein>
<evidence type="ECO:0008006" key="6">
    <source>
        <dbReference type="Google" id="ProtNLM"/>
    </source>
</evidence>
<name>A0A314XUL2_PRUYE</name>
<sequence>MLDDFVVEARKYAIQPFSAVVQGLCRIKDVDGAKKLFLEMTMKGPPPGNAVFNMVINGYCKAGDMGEAIEMMNLMKSRGLKPDVYTYTVIMSGYTNGGQMEEACKILSEAKNKHPKLSPVTYQVTIHSSVGIANWKILIRALDWETAEKLLEEMKDNGLHLNGITWGLIKAVKELKEEKIETENVVAEA</sequence>
<dbReference type="PANTHER" id="PTHR47939:SF10">
    <property type="entry name" value="PENTACOTRIPEPTIDE-REPEAT REGION OF PRORP DOMAIN-CONTAINING PROTEIN"/>
    <property type="match status" value="1"/>
</dbReference>
<proteinExistence type="inferred from homology"/>
<dbReference type="Pfam" id="PF13041">
    <property type="entry name" value="PPR_2"/>
    <property type="match status" value="1"/>
</dbReference>
<accession>A0A314XUL2</accession>
<dbReference type="OrthoDB" id="185373at2759"/>
<dbReference type="EMBL" id="PJQY01002282">
    <property type="protein sequence ID" value="PQP95033.1"/>
    <property type="molecule type" value="Genomic_DNA"/>
</dbReference>
<dbReference type="InterPro" id="IPR050667">
    <property type="entry name" value="PPR-containing_protein"/>
</dbReference>
<keyword evidence="5" id="KW-1185">Reference proteome</keyword>
<reference evidence="4 5" key="1">
    <citation type="submission" date="2018-02" db="EMBL/GenBank/DDBJ databases">
        <title>Draft genome of wild Prunus yedoensis var. nudiflora.</title>
        <authorList>
            <person name="Baek S."/>
            <person name="Kim J.-H."/>
            <person name="Choi K."/>
            <person name="Kim G.-B."/>
            <person name="Cho A."/>
            <person name="Jang H."/>
            <person name="Shin C.-H."/>
            <person name="Yu H.-J."/>
            <person name="Mun J.-H."/>
        </authorList>
    </citation>
    <scope>NUCLEOTIDE SEQUENCE [LARGE SCALE GENOMIC DNA]</scope>
    <source>
        <strain evidence="5">cv. Jeju island</strain>
        <tissue evidence="4">Leaf</tissue>
    </source>
</reference>
<evidence type="ECO:0000256" key="3">
    <source>
        <dbReference type="PROSITE-ProRule" id="PRU00708"/>
    </source>
</evidence>